<dbReference type="Proteomes" id="UP000469670">
    <property type="component" value="Unassembled WGS sequence"/>
</dbReference>
<name>A0A7K3S125_9ACTN</name>
<protein>
    <submittedName>
        <fullName evidence="1">Uncharacterized protein</fullName>
    </submittedName>
</protein>
<evidence type="ECO:0000313" key="2">
    <source>
        <dbReference type="Proteomes" id="UP000469670"/>
    </source>
</evidence>
<gene>
    <name evidence="1" type="ORF">G3I50_23525</name>
</gene>
<accession>A0A7K3S125</accession>
<organism evidence="1 2">
    <name type="scientific">Streptomyces parvus</name>
    <dbReference type="NCBI Taxonomy" id="66428"/>
    <lineage>
        <taxon>Bacteria</taxon>
        <taxon>Bacillati</taxon>
        <taxon>Actinomycetota</taxon>
        <taxon>Actinomycetes</taxon>
        <taxon>Kitasatosporales</taxon>
        <taxon>Streptomycetaceae</taxon>
        <taxon>Streptomyces</taxon>
    </lineage>
</organism>
<comment type="caution">
    <text evidence="1">The sequence shown here is derived from an EMBL/GenBank/DDBJ whole genome shotgun (WGS) entry which is preliminary data.</text>
</comment>
<dbReference type="AlphaFoldDB" id="A0A7K3S125"/>
<evidence type="ECO:0000313" key="1">
    <source>
        <dbReference type="EMBL" id="NEC21190.1"/>
    </source>
</evidence>
<sequence length="105" mass="11847">MRNYEMFDREGKIMWGAFWTLIEMQLKELQSAKNADDVIRILGGSGPGDAHFAGSGGDGTVRASLFAAGWELVWQEADYFWVMKAPDDSMITYIEGDIYRGDKRS</sequence>
<dbReference type="EMBL" id="JAAGMP010001046">
    <property type="protein sequence ID" value="NEC21190.1"/>
    <property type="molecule type" value="Genomic_DNA"/>
</dbReference>
<reference evidence="1 2" key="1">
    <citation type="submission" date="2020-01" db="EMBL/GenBank/DDBJ databases">
        <title>Insect and environment-associated Actinomycetes.</title>
        <authorList>
            <person name="Currrie C."/>
            <person name="Chevrette M."/>
            <person name="Carlson C."/>
            <person name="Stubbendieck R."/>
            <person name="Wendt-Pienkowski E."/>
        </authorList>
    </citation>
    <scope>NUCLEOTIDE SEQUENCE [LARGE SCALE GENOMIC DNA]</scope>
    <source>
        <strain evidence="1 2">SID7590</strain>
    </source>
</reference>
<proteinExistence type="predicted"/>
<dbReference type="RefSeq" id="WP_164205190.1">
    <property type="nucleotide sequence ID" value="NZ_JAAGMP010001046.1"/>
</dbReference>